<evidence type="ECO:0000259" key="2">
    <source>
        <dbReference type="Pfam" id="PF06458"/>
    </source>
</evidence>
<dbReference type="InterPro" id="IPR009459">
    <property type="entry name" value="MucBP_dom"/>
</dbReference>
<reference evidence="3 4" key="1">
    <citation type="submission" date="2020-03" db="EMBL/GenBank/DDBJ databases">
        <title>Vagococcus sp. nov., isolated from beetles.</title>
        <authorList>
            <person name="Hyun D.-W."/>
            <person name="Bae J.-W."/>
        </authorList>
    </citation>
    <scope>NUCLEOTIDE SEQUENCE [LARGE SCALE GENOMIC DNA]</scope>
    <source>
        <strain evidence="3 4">HDW17A</strain>
    </source>
</reference>
<dbReference type="EMBL" id="CP049886">
    <property type="protein sequence ID" value="QIL45800.1"/>
    <property type="molecule type" value="Genomic_DNA"/>
</dbReference>
<evidence type="ECO:0000313" key="4">
    <source>
        <dbReference type="Proteomes" id="UP000500890"/>
    </source>
</evidence>
<keyword evidence="1" id="KW-0677">Repeat</keyword>
<keyword evidence="4" id="KW-1185">Reference proteome</keyword>
<evidence type="ECO:0000313" key="3">
    <source>
        <dbReference type="EMBL" id="QIL45800.1"/>
    </source>
</evidence>
<dbReference type="Proteomes" id="UP000500890">
    <property type="component" value="Chromosome"/>
</dbReference>
<dbReference type="Gene3D" id="3.10.20.320">
    <property type="entry name" value="Putative peptidoglycan bound protein (lpxtg motif)"/>
    <property type="match status" value="2"/>
</dbReference>
<dbReference type="RefSeq" id="WP_166006656.1">
    <property type="nucleotide sequence ID" value="NZ_CP049886.1"/>
</dbReference>
<feature type="domain" description="MucBP" evidence="2">
    <location>
        <begin position="391"/>
        <end position="454"/>
    </location>
</feature>
<evidence type="ECO:0000256" key="1">
    <source>
        <dbReference type="ARBA" id="ARBA00022737"/>
    </source>
</evidence>
<dbReference type="AlphaFoldDB" id="A0A6G8ALE5"/>
<sequence>MKIKLLSKVLVLACFLGVGTLTFAKFYNGESGSRAAPSSYDWEKFNKKDGLDLSSYKEVNVNTPVKLEGDFWGPQDRNYYLFFGKTTMKSFFLKDKGDFETKGVMYAPLGNKKKLPLLGGNIIGVSKSGKSKIAVFNYTYDQGQTPNGGLTASYDIGELLKENGPVAASNKLGGSGTATEQDTYIVKQYVKKNDIVAYGWAERTDKSWMPIRIHYYYNENNNNKISMDLSFGNESKKDKYFVNTYSSHMDVGGAHKASKMYSNGEDGIYFNQKKTPVDKLDAQVLFYMGKKNYGDKNGPTMRKLGNLGSRVNGIGHWDGIHNAMRALYGKALSVEEPLANWDKTDQKGYNYPLNHPVFVLGWDPIFVKQGEIGEMTLDILVKEQFYERKLQVDYIDTKGRTLAPSKNLVLNDTDYYDEKPLDLGNPDYHYFRVAENSDPVSGKMDGDKHVIFVYAKEIGEVEVHYEDVNGKKIADDLIVEDEVGEPYHVKPIEIDGFEYIKTVGNPSGVMSRTVQEVTFVYRSNTYFMHLRQVILSADNTISLPNSGRLVAWNTKDQSTSDVASKTNLSINSGVGDVSYSDVEVTKKTGYNFLLTKPTVPSLYQYVGSVVTKSNVPHDPASKNPDIPTLLLTDGTEYWVTLYLEPTSNTSVYLNVVNDRLNVYYSNVSEFTVYIDGKKYKKYKVANTATVESQEIDVPIDDMRNKISVKYKTPDGKTAISYWSDRWDFVEDDA</sequence>
<name>A0A6G8ALE5_9ENTE</name>
<dbReference type="KEGG" id="vah:G7081_01195"/>
<feature type="domain" description="MucBP" evidence="2">
    <location>
        <begin position="461"/>
        <end position="522"/>
    </location>
</feature>
<gene>
    <name evidence="3" type="ORF">G7081_01195</name>
</gene>
<accession>A0A6G8ALE5</accession>
<organism evidence="3 4">
    <name type="scientific">Vagococcus coleopterorum</name>
    <dbReference type="NCBI Taxonomy" id="2714946"/>
    <lineage>
        <taxon>Bacteria</taxon>
        <taxon>Bacillati</taxon>
        <taxon>Bacillota</taxon>
        <taxon>Bacilli</taxon>
        <taxon>Lactobacillales</taxon>
        <taxon>Enterococcaceae</taxon>
        <taxon>Vagococcus</taxon>
    </lineage>
</organism>
<proteinExistence type="predicted"/>
<protein>
    <submittedName>
        <fullName evidence="3">MucBP domain-containing protein</fullName>
    </submittedName>
</protein>
<dbReference type="Pfam" id="PF06458">
    <property type="entry name" value="MucBP"/>
    <property type="match status" value="2"/>
</dbReference>